<evidence type="ECO:0000313" key="10">
    <source>
        <dbReference type="EMBL" id="RVU38798.1"/>
    </source>
</evidence>
<comment type="catalytic activity">
    <reaction evidence="7">
        <text>(S)-dihydroorotate + H2O = N-carbamoyl-L-aspartate + H(+)</text>
        <dbReference type="Rhea" id="RHEA:24296"/>
        <dbReference type="ChEBI" id="CHEBI:15377"/>
        <dbReference type="ChEBI" id="CHEBI:15378"/>
        <dbReference type="ChEBI" id="CHEBI:30864"/>
        <dbReference type="ChEBI" id="CHEBI:32814"/>
        <dbReference type="EC" id="3.5.2.3"/>
    </reaction>
</comment>
<reference evidence="11" key="1">
    <citation type="submission" date="2019-01" db="EMBL/GenBank/DDBJ databases">
        <title>Gri0909 isolated from a small marine red alga.</title>
        <authorList>
            <person name="Kim J."/>
            <person name="Jeong S.E."/>
            <person name="Jeon C.O."/>
        </authorList>
    </citation>
    <scope>NUCLEOTIDE SEQUENCE [LARGE SCALE GENOMIC DNA]</scope>
    <source>
        <strain evidence="11">Gri0909</strain>
    </source>
</reference>
<evidence type="ECO:0000259" key="8">
    <source>
        <dbReference type="Pfam" id="PF07969"/>
    </source>
</evidence>
<comment type="caution">
    <text evidence="10">The sequence shown here is derived from an EMBL/GenBank/DDBJ whole genome shotgun (WGS) entry which is preliminary data.</text>
</comment>
<dbReference type="AlphaFoldDB" id="A0A437QWA2"/>
<dbReference type="InterPro" id="IPR050138">
    <property type="entry name" value="DHOase/Allantoinase_Hydrolase"/>
</dbReference>
<proteinExistence type="inferred from homology"/>
<feature type="domain" description="Dihydroorotase catalytic" evidence="9">
    <location>
        <begin position="59"/>
        <end position="244"/>
    </location>
</feature>
<protein>
    <recommendedName>
        <fullName evidence="7">Dihydroorotase</fullName>
        <shortName evidence="7">DHOase</shortName>
        <ecNumber evidence="7">3.5.2.3</ecNumber>
    </recommendedName>
</protein>
<dbReference type="SUPFAM" id="SSF51338">
    <property type="entry name" value="Composite domain of metallo-dependent hydrolases"/>
    <property type="match status" value="1"/>
</dbReference>
<dbReference type="PANTHER" id="PTHR43668">
    <property type="entry name" value="ALLANTOINASE"/>
    <property type="match status" value="1"/>
</dbReference>
<evidence type="ECO:0000256" key="1">
    <source>
        <dbReference type="ARBA" id="ARBA00002368"/>
    </source>
</evidence>
<dbReference type="Gene3D" id="3.20.20.140">
    <property type="entry name" value="Metal-dependent hydrolases"/>
    <property type="match status" value="1"/>
</dbReference>
<dbReference type="Proteomes" id="UP000287447">
    <property type="component" value="Unassembled WGS sequence"/>
</dbReference>
<dbReference type="OrthoDB" id="9803027at2"/>
<organism evidence="10 11">
    <name type="scientific">Hwanghaeella grinnelliae</name>
    <dbReference type="NCBI Taxonomy" id="2500179"/>
    <lineage>
        <taxon>Bacteria</taxon>
        <taxon>Pseudomonadati</taxon>
        <taxon>Pseudomonadota</taxon>
        <taxon>Alphaproteobacteria</taxon>
        <taxon>Rhodospirillales</taxon>
        <taxon>Rhodospirillaceae</taxon>
        <taxon>Hwanghaeella</taxon>
    </lineage>
</organism>
<dbReference type="Pfam" id="PF07969">
    <property type="entry name" value="Amidohydro_3"/>
    <property type="match status" value="1"/>
</dbReference>
<feature type="binding site" evidence="7">
    <location>
        <position position="186"/>
    </location>
    <ligand>
        <name>Zn(2+)</name>
        <dbReference type="ChEBI" id="CHEBI:29105"/>
        <label>2</label>
    </ligand>
</feature>
<dbReference type="InterPro" id="IPR004722">
    <property type="entry name" value="DHOase"/>
</dbReference>
<dbReference type="NCBIfam" id="TIGR00857">
    <property type="entry name" value="pyrC_multi"/>
    <property type="match status" value="1"/>
</dbReference>
<dbReference type="PROSITE" id="PS00483">
    <property type="entry name" value="DIHYDROOROTASE_2"/>
    <property type="match status" value="1"/>
</dbReference>
<feature type="binding site" evidence="7">
    <location>
        <position position="239"/>
    </location>
    <ligand>
        <name>Zn(2+)</name>
        <dbReference type="ChEBI" id="CHEBI:29105"/>
        <label>2</label>
    </ligand>
</feature>
<evidence type="ECO:0000256" key="7">
    <source>
        <dbReference type="HAMAP-Rule" id="MF_00220"/>
    </source>
</evidence>
<gene>
    <name evidence="7" type="primary">pyrC</name>
    <name evidence="10" type="ORF">EOI86_05890</name>
</gene>
<comment type="caution">
    <text evidence="7">Lacks conserved residue(s) required for the propagation of feature annotation.</text>
</comment>
<feature type="active site" evidence="7">
    <location>
        <position position="312"/>
    </location>
</feature>
<dbReference type="HAMAP" id="MF_00220_B">
    <property type="entry name" value="PyrC_classI_B"/>
    <property type="match status" value="1"/>
</dbReference>
<comment type="similarity">
    <text evidence="2 7">Belongs to the metallo-dependent hydrolases superfamily. DHOase family. Class I DHOase subfamily.</text>
</comment>
<keyword evidence="5 7" id="KW-0862">Zinc</keyword>
<dbReference type="UniPathway" id="UPA00070">
    <property type="reaction ID" value="UER00117"/>
</dbReference>
<dbReference type="Gene3D" id="2.30.40.10">
    <property type="entry name" value="Urease, subunit C, domain 1"/>
    <property type="match status" value="1"/>
</dbReference>
<dbReference type="InterPro" id="IPR002195">
    <property type="entry name" value="Dihydroorotase_CS"/>
</dbReference>
<keyword evidence="11" id="KW-1185">Reference proteome</keyword>
<dbReference type="CDD" id="cd01317">
    <property type="entry name" value="DHOase_IIa"/>
    <property type="match status" value="1"/>
</dbReference>
<evidence type="ECO:0000256" key="3">
    <source>
        <dbReference type="ARBA" id="ARBA00022723"/>
    </source>
</evidence>
<comment type="pathway">
    <text evidence="7">Pyrimidine metabolism; UMP biosynthesis via de novo pathway; (S)-dihydroorotate from bicarbonate: step 3/3.</text>
</comment>
<keyword evidence="3 7" id="KW-0479">Metal-binding</keyword>
<comment type="function">
    <text evidence="1 7">Catalyzes the reversible cyclization of carbamoyl aspartate to dihydroorotate.</text>
</comment>
<dbReference type="GO" id="GO:0005737">
    <property type="term" value="C:cytoplasm"/>
    <property type="evidence" value="ECO:0007669"/>
    <property type="project" value="TreeGrafter"/>
</dbReference>
<dbReference type="RefSeq" id="WP_127764170.1">
    <property type="nucleotide sequence ID" value="NZ_SADE01000001.1"/>
</dbReference>
<evidence type="ECO:0000259" key="9">
    <source>
        <dbReference type="Pfam" id="PF12890"/>
    </source>
</evidence>
<feature type="binding site" evidence="7">
    <location>
        <position position="312"/>
    </location>
    <ligand>
        <name>Zn(2+)</name>
        <dbReference type="ChEBI" id="CHEBI:29105"/>
        <label>1</label>
    </ligand>
</feature>
<evidence type="ECO:0000256" key="4">
    <source>
        <dbReference type="ARBA" id="ARBA00022801"/>
    </source>
</evidence>
<dbReference type="GO" id="GO:0004038">
    <property type="term" value="F:allantoinase activity"/>
    <property type="evidence" value="ECO:0007669"/>
    <property type="project" value="TreeGrafter"/>
</dbReference>
<dbReference type="InterPro" id="IPR011059">
    <property type="entry name" value="Metal-dep_hydrolase_composite"/>
</dbReference>
<dbReference type="GO" id="GO:0008270">
    <property type="term" value="F:zinc ion binding"/>
    <property type="evidence" value="ECO:0007669"/>
    <property type="project" value="UniProtKB-UniRule"/>
</dbReference>
<dbReference type="PANTHER" id="PTHR43668:SF2">
    <property type="entry name" value="ALLANTOINASE"/>
    <property type="match status" value="1"/>
</dbReference>
<dbReference type="InterPro" id="IPR032466">
    <property type="entry name" value="Metal_Hydrolase"/>
</dbReference>
<sequence>MPAGRIAYLNARLLDPATGLDETGAVLVEDGKIADFGAHLFKGGAPSVRQVVDCAGLCLAPGLVDMRVQLREPGQEHLEDINSAGDAALAGGITQLACLPNTQPVIDDVPVVEFIARRAREAKKVKINCYAALTKGMQGKELTEIGLLSEAGVVAFTDGEKATVNAKTLSRALKYAEAFDAMIVQHPEEPSLAENGLMNKGELASRLGLSGIPREAEIIMVERDLRLAAMSGTRFHFAHVTTAEALDAIRKAKKQGLPVTCDTAPHYFALNETAIGNYRTFAKVSPPLRDEGDRQAVVAAIADGTIDAIASDHAPHDQDSKRLPFPQASFGIIGLETLLPLTLELYHNKHMTLLEALAAVTCKPADLLRLKAGRLVRGAPADLVIFDPDRPWQIDEAKMKSRSKNTPFDKRPVQGKALMTIVDGRTLFRAPDAPL</sequence>
<dbReference type="InterPro" id="IPR024403">
    <property type="entry name" value="DHOase_cat"/>
</dbReference>
<evidence type="ECO:0000313" key="11">
    <source>
        <dbReference type="Proteomes" id="UP000287447"/>
    </source>
</evidence>
<keyword evidence="6 7" id="KW-0665">Pyrimidine biosynthesis</keyword>
<feature type="binding site" evidence="7">
    <location>
        <position position="316"/>
    </location>
    <ligand>
        <name>substrate</name>
    </ligand>
</feature>
<dbReference type="GO" id="GO:0004151">
    <property type="term" value="F:dihydroorotase activity"/>
    <property type="evidence" value="ECO:0007669"/>
    <property type="project" value="UniProtKB-UniRule"/>
</dbReference>
<evidence type="ECO:0000256" key="2">
    <source>
        <dbReference type="ARBA" id="ARBA00010286"/>
    </source>
</evidence>
<dbReference type="EC" id="3.5.2.3" evidence="7"/>
<dbReference type="InterPro" id="IPR013108">
    <property type="entry name" value="Amidohydro_3"/>
</dbReference>
<dbReference type="SUPFAM" id="SSF51556">
    <property type="entry name" value="Metallo-dependent hydrolases"/>
    <property type="match status" value="1"/>
</dbReference>
<evidence type="ECO:0000256" key="5">
    <source>
        <dbReference type="ARBA" id="ARBA00022833"/>
    </source>
</evidence>
<keyword evidence="4 7" id="KW-0378">Hydrolase</keyword>
<dbReference type="GO" id="GO:0006145">
    <property type="term" value="P:purine nucleobase catabolic process"/>
    <property type="evidence" value="ECO:0007669"/>
    <property type="project" value="TreeGrafter"/>
</dbReference>
<dbReference type="EMBL" id="SADE01000001">
    <property type="protein sequence ID" value="RVU38798.1"/>
    <property type="molecule type" value="Genomic_DNA"/>
</dbReference>
<evidence type="ECO:0000256" key="6">
    <source>
        <dbReference type="ARBA" id="ARBA00022975"/>
    </source>
</evidence>
<dbReference type="GO" id="GO:0044205">
    <property type="term" value="P:'de novo' UMP biosynthetic process"/>
    <property type="evidence" value="ECO:0007669"/>
    <property type="project" value="UniProtKB-UniRule"/>
</dbReference>
<feature type="binding site" evidence="7">
    <location>
        <begin position="330"/>
        <end position="331"/>
    </location>
    <ligand>
        <name>substrate</name>
    </ligand>
</feature>
<feature type="domain" description="Amidohydrolase 3" evidence="8">
    <location>
        <begin position="348"/>
        <end position="427"/>
    </location>
</feature>
<dbReference type="Pfam" id="PF12890">
    <property type="entry name" value="DHOase"/>
    <property type="match status" value="1"/>
</dbReference>
<feature type="binding site" evidence="7">
    <location>
        <position position="101"/>
    </location>
    <ligand>
        <name>substrate</name>
    </ligand>
</feature>
<accession>A0A437QWA2</accession>
<name>A0A437QWA2_9PROT</name>
<comment type="cofactor">
    <cofactor evidence="7">
        <name>Zn(2+)</name>
        <dbReference type="ChEBI" id="CHEBI:29105"/>
    </cofactor>
    <text evidence="7">Binds 2 Zn(2+) ions per subunit.</text>
</comment>